<dbReference type="InterPro" id="IPR005628">
    <property type="entry name" value="GspK"/>
</dbReference>
<dbReference type="PANTHER" id="PTHR38831">
    <property type="entry name" value="TYPE II SECRETION SYSTEM PROTEIN K"/>
    <property type="match status" value="1"/>
</dbReference>
<keyword evidence="7" id="KW-0653">Protein transport</keyword>
<keyword evidence="5 10" id="KW-0997">Cell inner membrane</keyword>
<accession>A0AAW6RKF5</accession>
<dbReference type="InterPro" id="IPR038072">
    <property type="entry name" value="GspK_central_sf"/>
</dbReference>
<evidence type="ECO:0000256" key="8">
    <source>
        <dbReference type="ARBA" id="ARBA00022989"/>
    </source>
</evidence>
<comment type="similarity">
    <text evidence="2 10">Belongs to the GSP K family.</text>
</comment>
<evidence type="ECO:0000256" key="5">
    <source>
        <dbReference type="ARBA" id="ARBA00022519"/>
    </source>
</evidence>
<dbReference type="InterPro" id="IPR049179">
    <property type="entry name" value="T2SSK_SAM-like_2nd"/>
</dbReference>
<dbReference type="PANTHER" id="PTHR38831:SF1">
    <property type="entry name" value="TYPE II SECRETION SYSTEM PROTEIN K-RELATED"/>
    <property type="match status" value="1"/>
</dbReference>
<keyword evidence="4 10" id="KW-1003">Cell membrane</keyword>
<dbReference type="GO" id="GO:0005886">
    <property type="term" value="C:plasma membrane"/>
    <property type="evidence" value="ECO:0007669"/>
    <property type="project" value="UniProtKB-SubCell"/>
</dbReference>
<evidence type="ECO:0000313" key="14">
    <source>
        <dbReference type="Proteomes" id="UP001237156"/>
    </source>
</evidence>
<evidence type="ECO:0000259" key="12">
    <source>
        <dbReference type="Pfam" id="PF21687"/>
    </source>
</evidence>
<dbReference type="Gene3D" id="3.30.1300.30">
    <property type="entry name" value="GSPII I/J protein-like"/>
    <property type="match status" value="1"/>
</dbReference>
<evidence type="ECO:0000256" key="6">
    <source>
        <dbReference type="ARBA" id="ARBA00022692"/>
    </source>
</evidence>
<evidence type="ECO:0000256" key="7">
    <source>
        <dbReference type="ARBA" id="ARBA00022927"/>
    </source>
</evidence>
<feature type="domain" description="T2SS protein K second SAM-like" evidence="11">
    <location>
        <begin position="230"/>
        <end position="277"/>
    </location>
</feature>
<name>A0AAW6RKF5_9BURK</name>
<dbReference type="InterPro" id="IPR049031">
    <property type="entry name" value="T2SSK_SAM-like_1st"/>
</dbReference>
<evidence type="ECO:0000256" key="2">
    <source>
        <dbReference type="ARBA" id="ARBA00007246"/>
    </source>
</evidence>
<comment type="caution">
    <text evidence="13">The sequence shown here is derived from an EMBL/GenBank/DDBJ whole genome shotgun (WGS) entry which is preliminary data.</text>
</comment>
<dbReference type="Pfam" id="PF21687">
    <property type="entry name" value="T2SSK_1st"/>
    <property type="match status" value="1"/>
</dbReference>
<evidence type="ECO:0000259" key="11">
    <source>
        <dbReference type="Pfam" id="PF03934"/>
    </source>
</evidence>
<dbReference type="Proteomes" id="UP001237156">
    <property type="component" value="Unassembled WGS sequence"/>
</dbReference>
<sequence>MKKRPFTASEAAVSRPGAAQRGAALLAAMLTVALVATLAAAAMWQQWRGVEVEAAERTRVQSAWLLGGALDWGRLILRVDDDRQADHLGEPWAVPLAEARISTFLTAGADTSDLGRDAFLSGGIADLQARMNVLHLVPQAGAPPQEAQQSRQRFERLFALLGLPAHELDALAEHLNKAASALAQPAQQGQAALAAPMPLRADQLGWLGVPPATLAALLPHITLLPQRTPVNLNTASAEVIHAVTGIDLASAQRMAAARAARPFKSIADAAQAAGGAQQPVRECPAQWCDVLSSFFEVQGRLRLDDVALQETAAVQRGQGRHPPVTVLWRQRQPLTGLKED</sequence>
<evidence type="ECO:0000313" key="13">
    <source>
        <dbReference type="EMBL" id="MDG9698751.1"/>
    </source>
</evidence>
<organism evidence="13 14">
    <name type="scientific">Ottowia cancrivicina</name>
    <dbReference type="NCBI Taxonomy" id="3040346"/>
    <lineage>
        <taxon>Bacteria</taxon>
        <taxon>Pseudomonadati</taxon>
        <taxon>Pseudomonadota</taxon>
        <taxon>Betaproteobacteria</taxon>
        <taxon>Burkholderiales</taxon>
        <taxon>Comamonadaceae</taxon>
        <taxon>Ottowia</taxon>
    </lineage>
</organism>
<evidence type="ECO:0000256" key="3">
    <source>
        <dbReference type="ARBA" id="ARBA00022448"/>
    </source>
</evidence>
<proteinExistence type="inferred from homology"/>
<keyword evidence="14" id="KW-1185">Reference proteome</keyword>
<evidence type="ECO:0000256" key="4">
    <source>
        <dbReference type="ARBA" id="ARBA00022475"/>
    </source>
</evidence>
<dbReference type="PIRSF" id="PIRSF002786">
    <property type="entry name" value="XcpX"/>
    <property type="match status" value="1"/>
</dbReference>
<gene>
    <name evidence="13" type="primary">gspK</name>
    <name evidence="13" type="ORF">QB898_03280</name>
</gene>
<dbReference type="InterPro" id="IPR010994">
    <property type="entry name" value="RuvA_2-like"/>
</dbReference>
<keyword evidence="9 10" id="KW-0472">Membrane</keyword>
<dbReference type="SUPFAM" id="SSF47781">
    <property type="entry name" value="RuvA domain 2-like"/>
    <property type="match status" value="1"/>
</dbReference>
<comment type="subcellular location">
    <subcellularLocation>
        <location evidence="1 10">Cell inner membrane</location>
    </subcellularLocation>
</comment>
<evidence type="ECO:0000256" key="10">
    <source>
        <dbReference type="PIRNR" id="PIRNR002786"/>
    </source>
</evidence>
<evidence type="ECO:0000256" key="9">
    <source>
        <dbReference type="ARBA" id="ARBA00023136"/>
    </source>
</evidence>
<dbReference type="Pfam" id="PF03934">
    <property type="entry name" value="T2SSK"/>
    <property type="match status" value="1"/>
</dbReference>
<dbReference type="EMBL" id="JARVII010000004">
    <property type="protein sequence ID" value="MDG9698751.1"/>
    <property type="molecule type" value="Genomic_DNA"/>
</dbReference>
<protein>
    <recommendedName>
        <fullName evidence="10">Type II secretion system protein K</fullName>
    </recommendedName>
</protein>
<keyword evidence="6" id="KW-0812">Transmembrane</keyword>
<dbReference type="NCBIfam" id="NF037980">
    <property type="entry name" value="T2SS_GspK"/>
    <property type="match status" value="1"/>
</dbReference>
<dbReference type="GO" id="GO:0009306">
    <property type="term" value="P:protein secretion"/>
    <property type="evidence" value="ECO:0007669"/>
    <property type="project" value="InterPro"/>
</dbReference>
<feature type="domain" description="T2SS protein K first SAM-like" evidence="12">
    <location>
        <begin position="129"/>
        <end position="226"/>
    </location>
</feature>
<evidence type="ECO:0000256" key="1">
    <source>
        <dbReference type="ARBA" id="ARBA00004533"/>
    </source>
</evidence>
<keyword evidence="3 10" id="KW-0813">Transport</keyword>
<dbReference type="AlphaFoldDB" id="A0AAW6RKF5"/>
<dbReference type="RefSeq" id="WP_279523772.1">
    <property type="nucleotide sequence ID" value="NZ_JARVII010000004.1"/>
</dbReference>
<keyword evidence="8" id="KW-1133">Transmembrane helix</keyword>
<dbReference type="Gene3D" id="1.10.40.60">
    <property type="entry name" value="EpsJ-like"/>
    <property type="match status" value="2"/>
</dbReference>
<reference evidence="13 14" key="1">
    <citation type="submission" date="2023-04" db="EMBL/GenBank/DDBJ databases">
        <title>Ottowia paracancer sp. nov., isolated from human stomach.</title>
        <authorList>
            <person name="Song Y."/>
        </authorList>
    </citation>
    <scope>NUCLEOTIDE SEQUENCE [LARGE SCALE GENOMIC DNA]</scope>
    <source>
        <strain evidence="13 14">10c7w1</strain>
    </source>
</reference>